<keyword evidence="2" id="KW-1185">Reference proteome</keyword>
<dbReference type="SUPFAM" id="SSF53098">
    <property type="entry name" value="Ribonuclease H-like"/>
    <property type="match status" value="1"/>
</dbReference>
<dbReference type="RefSeq" id="WP_090772099.1">
    <property type="nucleotide sequence ID" value="NZ_FNFB01000028.1"/>
</dbReference>
<dbReference type="InterPro" id="IPR036397">
    <property type="entry name" value="RNaseH_sf"/>
</dbReference>
<dbReference type="Gene3D" id="3.30.420.10">
    <property type="entry name" value="Ribonuclease H-like superfamily/Ribonuclease H"/>
    <property type="match status" value="1"/>
</dbReference>
<gene>
    <name evidence="1" type="ORF">SAMN05421874_12871</name>
</gene>
<dbReference type="STRING" id="683260.SAMN05421874_12871"/>
<proteinExistence type="predicted"/>
<accession>A0A1G9MJV8</accession>
<dbReference type="InterPro" id="IPR012337">
    <property type="entry name" value="RNaseH-like_sf"/>
</dbReference>
<sequence length="180" mass="19622">MTFPRVVGLDLAAEQSGLALPDGSTEAIVAPKVKGARSLADDLARMDHIQAHVYDVLFRLKPDMLVLEDYAASLRSAAAHRLAEISGNVRLACWRSGVTLALVNVMHLKIYATSRGDATKSQMATAALKRAGVEFATEDECDAAWLRWLGLDYLGHPAFDLPATHRRVLKDVNTVRRVSA</sequence>
<dbReference type="AlphaFoldDB" id="A0A1G9MJV8"/>
<dbReference type="OrthoDB" id="3359450at2"/>
<evidence type="ECO:0000313" key="2">
    <source>
        <dbReference type="Proteomes" id="UP000198683"/>
    </source>
</evidence>
<dbReference type="EMBL" id="FNFB01000028">
    <property type="protein sequence ID" value="SDL74558.1"/>
    <property type="molecule type" value="Genomic_DNA"/>
</dbReference>
<dbReference type="GO" id="GO:0003676">
    <property type="term" value="F:nucleic acid binding"/>
    <property type="evidence" value="ECO:0007669"/>
    <property type="project" value="InterPro"/>
</dbReference>
<dbReference type="Proteomes" id="UP000198683">
    <property type="component" value="Unassembled WGS sequence"/>
</dbReference>
<reference evidence="1 2" key="1">
    <citation type="submission" date="2016-10" db="EMBL/GenBank/DDBJ databases">
        <authorList>
            <person name="de Groot N.N."/>
        </authorList>
    </citation>
    <scope>NUCLEOTIDE SEQUENCE [LARGE SCALE GENOMIC DNA]</scope>
    <source>
        <strain evidence="1 2">CGMCC 4.5681</strain>
    </source>
</reference>
<evidence type="ECO:0000313" key="1">
    <source>
        <dbReference type="EMBL" id="SDL74558.1"/>
    </source>
</evidence>
<name>A0A1G9MJV8_9ACTN</name>
<protein>
    <submittedName>
        <fullName evidence="1">Uncharacterized protein</fullName>
    </submittedName>
</protein>
<organism evidence="1 2">
    <name type="scientific">Nonomuraea maritima</name>
    <dbReference type="NCBI Taxonomy" id="683260"/>
    <lineage>
        <taxon>Bacteria</taxon>
        <taxon>Bacillati</taxon>
        <taxon>Actinomycetota</taxon>
        <taxon>Actinomycetes</taxon>
        <taxon>Streptosporangiales</taxon>
        <taxon>Streptosporangiaceae</taxon>
        <taxon>Nonomuraea</taxon>
    </lineage>
</organism>